<comment type="caution">
    <text evidence="1">The sequence shown here is derived from an EMBL/GenBank/DDBJ whole genome shotgun (WGS) entry which is preliminary data.</text>
</comment>
<dbReference type="EMBL" id="LBXW01000017">
    <property type="protein sequence ID" value="KKR38808.1"/>
    <property type="molecule type" value="Genomic_DNA"/>
</dbReference>
<gene>
    <name evidence="1" type="ORF">UT72_C0017G0001</name>
</gene>
<reference evidence="1 2" key="1">
    <citation type="journal article" date="2015" name="Nature">
        <title>rRNA introns, odd ribosomes, and small enigmatic genomes across a large radiation of phyla.</title>
        <authorList>
            <person name="Brown C.T."/>
            <person name="Hug L.A."/>
            <person name="Thomas B.C."/>
            <person name="Sharon I."/>
            <person name="Castelle C.J."/>
            <person name="Singh A."/>
            <person name="Wilkins M.J."/>
            <person name="Williams K.H."/>
            <person name="Banfield J.F."/>
        </authorList>
    </citation>
    <scope>NUCLEOTIDE SEQUENCE [LARGE SCALE GENOMIC DNA]</scope>
</reference>
<dbReference type="Gene3D" id="2.60.40.10">
    <property type="entry name" value="Immunoglobulins"/>
    <property type="match status" value="1"/>
</dbReference>
<dbReference type="AlphaFoldDB" id="A0A0G0QF81"/>
<dbReference type="Proteomes" id="UP000034687">
    <property type="component" value="Unassembled WGS sequence"/>
</dbReference>
<sequence length="136" mass="14492">MKDKIWVTILALLTLGVFIFNSPNFAKASTAFRSGNIFDGGNRTDRLVDWEDPIPADPGEVIEFRVLVQNDGSENASNTTIKVDFPSTPSTSLVSTVHITSTNTATVSDTITVNVSGGTGQLHALIPGHTKMYGPG</sequence>
<protein>
    <submittedName>
        <fullName evidence="1">Uncharacterized protein</fullName>
    </submittedName>
</protein>
<dbReference type="InterPro" id="IPR013783">
    <property type="entry name" value="Ig-like_fold"/>
</dbReference>
<accession>A0A0G0QF81</accession>
<proteinExistence type="predicted"/>
<evidence type="ECO:0000313" key="1">
    <source>
        <dbReference type="EMBL" id="KKR38808.1"/>
    </source>
</evidence>
<feature type="non-terminal residue" evidence="1">
    <location>
        <position position="136"/>
    </location>
</feature>
<name>A0A0G0QF81_9BACT</name>
<organism evidence="1 2">
    <name type="scientific">Candidatus Woesebacteria bacterium GW2011_GWB1_40_101</name>
    <dbReference type="NCBI Taxonomy" id="1618575"/>
    <lineage>
        <taxon>Bacteria</taxon>
        <taxon>Candidatus Woeseibacteriota</taxon>
    </lineage>
</organism>
<evidence type="ECO:0000313" key="2">
    <source>
        <dbReference type="Proteomes" id="UP000034687"/>
    </source>
</evidence>